<comment type="caution">
    <text evidence="7">The sequence shown here is derived from an EMBL/GenBank/DDBJ whole genome shotgun (WGS) entry which is preliminary data.</text>
</comment>
<evidence type="ECO:0000256" key="4">
    <source>
        <dbReference type="PROSITE-ProRule" id="PRU00433"/>
    </source>
</evidence>
<evidence type="ECO:0000256" key="2">
    <source>
        <dbReference type="ARBA" id="ARBA00022723"/>
    </source>
</evidence>
<name>A0A176YIE2_9BRAD</name>
<dbReference type="PROSITE" id="PS51007">
    <property type="entry name" value="CYTC"/>
    <property type="match status" value="1"/>
</dbReference>
<keyword evidence="8" id="KW-1185">Reference proteome</keyword>
<keyword evidence="1 4" id="KW-0349">Heme</keyword>
<dbReference type="Pfam" id="PF00034">
    <property type="entry name" value="Cytochrom_C"/>
    <property type="match status" value="1"/>
</dbReference>
<evidence type="ECO:0000256" key="5">
    <source>
        <dbReference type="SAM" id="SignalP"/>
    </source>
</evidence>
<keyword evidence="5" id="KW-0732">Signal</keyword>
<dbReference type="EMBL" id="LUUB01000075">
    <property type="protein sequence ID" value="OAF06494.1"/>
    <property type="molecule type" value="Genomic_DNA"/>
</dbReference>
<dbReference type="GO" id="GO:0009055">
    <property type="term" value="F:electron transfer activity"/>
    <property type="evidence" value="ECO:0007669"/>
    <property type="project" value="InterPro"/>
</dbReference>
<sequence>MTALLRKPSLTFMLAILAGLAVSPARAQSAVAEGQKLAFDRGKGNCLTCHVIKGGDLPGTIGPELKDIKSRYPDRNELFAILFDETKRNPQTMMPPFGRNRILTEQEINAIVDFLQTL</sequence>
<keyword evidence="3 4" id="KW-0408">Iron</keyword>
<evidence type="ECO:0000313" key="7">
    <source>
        <dbReference type="EMBL" id="OAF06494.1"/>
    </source>
</evidence>
<keyword evidence="2 4" id="KW-0479">Metal-binding</keyword>
<dbReference type="Proteomes" id="UP000076959">
    <property type="component" value="Unassembled WGS sequence"/>
</dbReference>
<dbReference type="OrthoDB" id="9793634at2"/>
<feature type="chain" id="PRO_5008054650" evidence="5">
    <location>
        <begin position="28"/>
        <end position="118"/>
    </location>
</feature>
<protein>
    <submittedName>
        <fullName evidence="7">Sulfur oxidation c-type cytochrome SoxX</fullName>
    </submittedName>
</protein>
<reference evidence="7 8" key="1">
    <citation type="submission" date="2016-03" db="EMBL/GenBank/DDBJ databases">
        <title>Draft Genome Sequence of the Strain BR 10245 (Bradyrhizobium sp.) isolated from nodules of Centrolobium paraense.</title>
        <authorList>
            <person name="Simoes-Araujo J.L.Sr."/>
            <person name="Barauna A.C."/>
            <person name="Silva K."/>
            <person name="Zilli J.E."/>
        </authorList>
    </citation>
    <scope>NUCLEOTIDE SEQUENCE [LARGE SCALE GENOMIC DNA]</scope>
    <source>
        <strain evidence="7 8">BR 10245</strain>
    </source>
</reference>
<dbReference type="InterPro" id="IPR030999">
    <property type="entry name" value="Thiosulf_SoxX"/>
</dbReference>
<dbReference type="GO" id="GO:0020037">
    <property type="term" value="F:heme binding"/>
    <property type="evidence" value="ECO:0007669"/>
    <property type="project" value="InterPro"/>
</dbReference>
<dbReference type="NCBIfam" id="TIGR04485">
    <property type="entry name" value="thiosulf_SoxX"/>
    <property type="match status" value="1"/>
</dbReference>
<evidence type="ECO:0000313" key="8">
    <source>
        <dbReference type="Proteomes" id="UP000076959"/>
    </source>
</evidence>
<dbReference type="STRING" id="1505087.AYJ54_19530"/>
<dbReference type="RefSeq" id="WP_063702823.1">
    <property type="nucleotide sequence ID" value="NZ_LUUB01000075.1"/>
</dbReference>
<dbReference type="GO" id="GO:0046872">
    <property type="term" value="F:metal ion binding"/>
    <property type="evidence" value="ECO:0007669"/>
    <property type="project" value="UniProtKB-KW"/>
</dbReference>
<evidence type="ECO:0000256" key="1">
    <source>
        <dbReference type="ARBA" id="ARBA00022617"/>
    </source>
</evidence>
<feature type="signal peptide" evidence="5">
    <location>
        <begin position="1"/>
        <end position="27"/>
    </location>
</feature>
<dbReference type="InterPro" id="IPR009056">
    <property type="entry name" value="Cyt_c-like_dom"/>
</dbReference>
<evidence type="ECO:0000256" key="3">
    <source>
        <dbReference type="ARBA" id="ARBA00023004"/>
    </source>
</evidence>
<evidence type="ECO:0000259" key="6">
    <source>
        <dbReference type="PROSITE" id="PS51007"/>
    </source>
</evidence>
<feature type="domain" description="Cytochrome c" evidence="6">
    <location>
        <begin position="29"/>
        <end position="118"/>
    </location>
</feature>
<organism evidence="7 8">
    <name type="scientific">Bradyrhizobium centrolobii</name>
    <dbReference type="NCBI Taxonomy" id="1505087"/>
    <lineage>
        <taxon>Bacteria</taxon>
        <taxon>Pseudomonadati</taxon>
        <taxon>Pseudomonadota</taxon>
        <taxon>Alphaproteobacteria</taxon>
        <taxon>Hyphomicrobiales</taxon>
        <taxon>Nitrobacteraceae</taxon>
        <taxon>Bradyrhizobium</taxon>
    </lineage>
</organism>
<dbReference type="AlphaFoldDB" id="A0A176YIE2"/>
<dbReference type="SUPFAM" id="SSF46626">
    <property type="entry name" value="Cytochrome c"/>
    <property type="match status" value="1"/>
</dbReference>
<accession>A0A176YIE2</accession>
<gene>
    <name evidence="7" type="ORF">AYJ54_19530</name>
</gene>
<dbReference type="InterPro" id="IPR036909">
    <property type="entry name" value="Cyt_c-like_dom_sf"/>
</dbReference>
<proteinExistence type="predicted"/>
<dbReference type="Gene3D" id="1.10.760.10">
    <property type="entry name" value="Cytochrome c-like domain"/>
    <property type="match status" value="1"/>
</dbReference>